<dbReference type="EMBL" id="NCKV01001029">
    <property type="protein sequence ID" value="RWS29189.1"/>
    <property type="molecule type" value="Genomic_DNA"/>
</dbReference>
<gene>
    <name evidence="1" type="ORF">B4U80_09498</name>
</gene>
<dbReference type="Gene3D" id="2.10.80.10">
    <property type="entry name" value="Lipase, subunit A"/>
    <property type="match status" value="1"/>
</dbReference>
<reference evidence="1 2" key="1">
    <citation type="journal article" date="2018" name="Gigascience">
        <title>Genomes of trombidid mites reveal novel predicted allergens and laterally-transferred genes associated with secondary metabolism.</title>
        <authorList>
            <person name="Dong X."/>
            <person name="Chaisiri K."/>
            <person name="Xia D."/>
            <person name="Armstrong S.D."/>
            <person name="Fang Y."/>
            <person name="Donnelly M.J."/>
            <person name="Kadowaki T."/>
            <person name="McGarry J.W."/>
            <person name="Darby A.C."/>
            <person name="Makepeace B.L."/>
        </authorList>
    </citation>
    <scope>NUCLEOTIDE SEQUENCE [LARGE SCALE GENOMIC DNA]</scope>
    <source>
        <strain evidence="1">UoL-UT</strain>
    </source>
</reference>
<protein>
    <submittedName>
        <fullName evidence="1">Uncharacterized protein</fullName>
    </submittedName>
</protein>
<comment type="caution">
    <text evidence="1">The sequence shown here is derived from an EMBL/GenBank/DDBJ whole genome shotgun (WGS) entry which is preliminary data.</text>
</comment>
<proteinExistence type="predicted"/>
<dbReference type="AlphaFoldDB" id="A0A443SNS6"/>
<evidence type="ECO:0000313" key="1">
    <source>
        <dbReference type="EMBL" id="RWS29189.1"/>
    </source>
</evidence>
<accession>A0A443SNS6</accession>
<keyword evidence="2" id="KW-1185">Reference proteome</keyword>
<organism evidence="1 2">
    <name type="scientific">Leptotrombidium deliense</name>
    <dbReference type="NCBI Taxonomy" id="299467"/>
    <lineage>
        <taxon>Eukaryota</taxon>
        <taxon>Metazoa</taxon>
        <taxon>Ecdysozoa</taxon>
        <taxon>Arthropoda</taxon>
        <taxon>Chelicerata</taxon>
        <taxon>Arachnida</taxon>
        <taxon>Acari</taxon>
        <taxon>Acariformes</taxon>
        <taxon>Trombidiformes</taxon>
        <taxon>Prostigmata</taxon>
        <taxon>Anystina</taxon>
        <taxon>Parasitengona</taxon>
        <taxon>Trombiculoidea</taxon>
        <taxon>Trombiculidae</taxon>
        <taxon>Leptotrombidium</taxon>
    </lineage>
</organism>
<dbReference type="OrthoDB" id="9826993at2759"/>
<sequence>MYFDSPYVAKVNLSLGEGCLSSNECASGCCVIERKRHVCKNLAQLNENCSTGQVKGGFYPKFCPCADDNNLCKRQKGRRGRSTQICTAPTETTTTF</sequence>
<evidence type="ECO:0000313" key="2">
    <source>
        <dbReference type="Proteomes" id="UP000288716"/>
    </source>
</evidence>
<name>A0A443SNS6_9ACAR</name>
<dbReference type="VEuPathDB" id="VectorBase:LDEU002848"/>
<dbReference type="Proteomes" id="UP000288716">
    <property type="component" value="Unassembled WGS sequence"/>
</dbReference>